<evidence type="ECO:0000313" key="3">
    <source>
        <dbReference type="Proteomes" id="UP000248703"/>
    </source>
</evidence>
<organism evidence="2 3">
    <name type="scientific">Olleya aquimaris</name>
    <dbReference type="NCBI Taxonomy" id="639310"/>
    <lineage>
        <taxon>Bacteria</taxon>
        <taxon>Pseudomonadati</taxon>
        <taxon>Bacteroidota</taxon>
        <taxon>Flavobacteriia</taxon>
        <taxon>Flavobacteriales</taxon>
        <taxon>Flavobacteriaceae</taxon>
    </lineage>
</organism>
<dbReference type="EMBL" id="QLLO01000006">
    <property type="protein sequence ID" value="RAJ13458.1"/>
    <property type="molecule type" value="Genomic_DNA"/>
</dbReference>
<keyword evidence="3" id="KW-1185">Reference proteome</keyword>
<accession>A0A327RBC7</accession>
<name>A0A327RBC7_9FLAO</name>
<keyword evidence="1" id="KW-0472">Membrane</keyword>
<feature type="transmembrane region" description="Helical" evidence="1">
    <location>
        <begin position="81"/>
        <end position="102"/>
    </location>
</feature>
<comment type="caution">
    <text evidence="2">The sequence shown here is derived from an EMBL/GenBank/DDBJ whole genome shotgun (WGS) entry which is preliminary data.</text>
</comment>
<dbReference type="AlphaFoldDB" id="A0A327RBC7"/>
<dbReference type="RefSeq" id="WP_111660270.1">
    <property type="nucleotide sequence ID" value="NZ_QLLO01000006.1"/>
</dbReference>
<reference evidence="2 3" key="1">
    <citation type="submission" date="2018-06" db="EMBL/GenBank/DDBJ databases">
        <title>Genomic Encyclopedia of Archaeal and Bacterial Type Strains, Phase II (KMG-II): from individual species to whole genera.</title>
        <authorList>
            <person name="Goeker M."/>
        </authorList>
    </citation>
    <scope>NUCLEOTIDE SEQUENCE [LARGE SCALE GENOMIC DNA]</scope>
    <source>
        <strain evidence="2 3">DSM 24464</strain>
    </source>
</reference>
<evidence type="ECO:0000256" key="1">
    <source>
        <dbReference type="SAM" id="Phobius"/>
    </source>
</evidence>
<dbReference type="OrthoDB" id="1442903at2"/>
<evidence type="ECO:0000313" key="2">
    <source>
        <dbReference type="EMBL" id="RAJ13458.1"/>
    </source>
</evidence>
<feature type="transmembrane region" description="Helical" evidence="1">
    <location>
        <begin position="36"/>
        <end position="54"/>
    </location>
</feature>
<dbReference type="Proteomes" id="UP000248703">
    <property type="component" value="Unassembled WGS sequence"/>
</dbReference>
<sequence>MPTSQQKKTWSLQDNKRTEAERNLFKATGKPKKSKNVVYLLSVISGLLVLSFLLPKFYDKAVTVCITDAFCLNSTDDVCLFTLYVFFTIVILILAVYGAYVVGKKLGSLIKL</sequence>
<protein>
    <submittedName>
        <fullName evidence="2">Uncharacterized protein</fullName>
    </submittedName>
</protein>
<keyword evidence="1" id="KW-0812">Transmembrane</keyword>
<gene>
    <name evidence="2" type="ORF">LY08_01977</name>
</gene>
<keyword evidence="1" id="KW-1133">Transmembrane helix</keyword>
<proteinExistence type="predicted"/>